<protein>
    <submittedName>
        <fullName evidence="1">Uncharacterized protein</fullName>
    </submittedName>
</protein>
<comment type="caution">
    <text evidence="1">The sequence shown here is derived from an EMBL/GenBank/DDBJ whole genome shotgun (WGS) entry which is preliminary data.</text>
</comment>
<accession>A0ACC2QCK9</accession>
<evidence type="ECO:0000313" key="1">
    <source>
        <dbReference type="EMBL" id="KAJ8713771.1"/>
    </source>
</evidence>
<dbReference type="EMBL" id="CM056796">
    <property type="protein sequence ID" value="KAJ8713771.1"/>
    <property type="molecule type" value="Genomic_DNA"/>
</dbReference>
<reference evidence="1" key="1">
    <citation type="submission" date="2023-03" db="EMBL/GenBank/DDBJ databases">
        <title>Chromosome-level genomes of two armyworms, Mythimna separata and Mythimna loreyi, provide insights into the biosynthesis and reception of sex pheromones.</title>
        <authorList>
            <person name="Zhao H."/>
        </authorList>
    </citation>
    <scope>NUCLEOTIDE SEQUENCE</scope>
    <source>
        <strain evidence="1">BeijingLab</strain>
    </source>
</reference>
<name>A0ACC2QCK9_9NEOP</name>
<evidence type="ECO:0000313" key="2">
    <source>
        <dbReference type="Proteomes" id="UP001231649"/>
    </source>
</evidence>
<proteinExistence type="predicted"/>
<gene>
    <name evidence="1" type="ORF">PYW08_007391</name>
</gene>
<keyword evidence="2" id="KW-1185">Reference proteome</keyword>
<dbReference type="Proteomes" id="UP001231649">
    <property type="component" value="Chromosome 20"/>
</dbReference>
<sequence>MDEEKLINMVRERRELYDLNHPLYDVRPKRDLAWKQIGEALKHSPRDCRDKWKRLRDCYRRAQKLRRMKSEQGAKIIKRPKYEQLLTFLNAHLRDDVRASSTDNPDSSNDENSMADEVASPAAAFMDMHGMSALAEPAALAPALYAAPLADGAGAAPPRDKVTDFFMGLIETVKDLPEDVQIRVKRDVFKVVSDAEEMVYKSKTENPLLRLDFVKEEN</sequence>
<organism evidence="1 2">
    <name type="scientific">Mythimna loreyi</name>
    <dbReference type="NCBI Taxonomy" id="667449"/>
    <lineage>
        <taxon>Eukaryota</taxon>
        <taxon>Metazoa</taxon>
        <taxon>Ecdysozoa</taxon>
        <taxon>Arthropoda</taxon>
        <taxon>Hexapoda</taxon>
        <taxon>Insecta</taxon>
        <taxon>Pterygota</taxon>
        <taxon>Neoptera</taxon>
        <taxon>Endopterygota</taxon>
        <taxon>Lepidoptera</taxon>
        <taxon>Glossata</taxon>
        <taxon>Ditrysia</taxon>
        <taxon>Noctuoidea</taxon>
        <taxon>Noctuidae</taxon>
        <taxon>Noctuinae</taxon>
        <taxon>Hadenini</taxon>
        <taxon>Mythimna</taxon>
    </lineage>
</organism>